<dbReference type="EC" id="3.1.13.-" evidence="1"/>
<name>A0A2I0ARL8_9ASPA</name>
<keyword evidence="1" id="KW-0378">Hydrolase</keyword>
<dbReference type="STRING" id="1088818.A0A2I0ARL8"/>
<dbReference type="OrthoDB" id="674451at2759"/>
<sequence length="139" mass="16128">MGGSMESKVMHFVAWEEACKPKSKGGLGIHKLRLWRELLVVKLAAKFMSSDNCIWRESLSAKYGRRRSMFEERRGDSWVWKLICMGGRAIDGHMIWLVEEGKTISFMDDPWLSTTPLRRWPTFINMCTEHFLATVTNIS</sequence>
<proteinExistence type="predicted"/>
<dbReference type="EMBL" id="KZ451955">
    <property type="protein sequence ID" value="PKA58193.1"/>
    <property type="molecule type" value="Genomic_DNA"/>
</dbReference>
<accession>A0A2I0ARL8</accession>
<evidence type="ECO:0000313" key="1">
    <source>
        <dbReference type="EMBL" id="PKA58193.1"/>
    </source>
</evidence>
<gene>
    <name evidence="1" type="ORF">AXF42_Ash012916</name>
</gene>
<reference evidence="1 2" key="1">
    <citation type="journal article" date="2017" name="Nature">
        <title>The Apostasia genome and the evolution of orchids.</title>
        <authorList>
            <person name="Zhang G.Q."/>
            <person name="Liu K.W."/>
            <person name="Li Z."/>
            <person name="Lohaus R."/>
            <person name="Hsiao Y.Y."/>
            <person name="Niu S.C."/>
            <person name="Wang J.Y."/>
            <person name="Lin Y.C."/>
            <person name="Xu Q."/>
            <person name="Chen L.J."/>
            <person name="Yoshida K."/>
            <person name="Fujiwara S."/>
            <person name="Wang Z.W."/>
            <person name="Zhang Y.Q."/>
            <person name="Mitsuda N."/>
            <person name="Wang M."/>
            <person name="Liu G.H."/>
            <person name="Pecoraro L."/>
            <person name="Huang H.X."/>
            <person name="Xiao X.J."/>
            <person name="Lin M."/>
            <person name="Wu X.Y."/>
            <person name="Wu W.L."/>
            <person name="Chen Y.Y."/>
            <person name="Chang S.B."/>
            <person name="Sakamoto S."/>
            <person name="Ohme-Takagi M."/>
            <person name="Yagi M."/>
            <person name="Zeng S.J."/>
            <person name="Shen C.Y."/>
            <person name="Yeh C.M."/>
            <person name="Luo Y.B."/>
            <person name="Tsai W.C."/>
            <person name="Van de Peer Y."/>
            <person name="Liu Z.J."/>
        </authorList>
    </citation>
    <scope>NUCLEOTIDE SEQUENCE [LARGE SCALE GENOMIC DNA]</scope>
    <source>
        <strain evidence="2">cv. Shenzhen</strain>
        <tissue evidence="1">Stem</tissue>
    </source>
</reference>
<dbReference type="GO" id="GO:0016787">
    <property type="term" value="F:hydrolase activity"/>
    <property type="evidence" value="ECO:0007669"/>
    <property type="project" value="UniProtKB-KW"/>
</dbReference>
<organism evidence="1 2">
    <name type="scientific">Apostasia shenzhenica</name>
    <dbReference type="NCBI Taxonomy" id="1088818"/>
    <lineage>
        <taxon>Eukaryota</taxon>
        <taxon>Viridiplantae</taxon>
        <taxon>Streptophyta</taxon>
        <taxon>Embryophyta</taxon>
        <taxon>Tracheophyta</taxon>
        <taxon>Spermatophyta</taxon>
        <taxon>Magnoliopsida</taxon>
        <taxon>Liliopsida</taxon>
        <taxon>Asparagales</taxon>
        <taxon>Orchidaceae</taxon>
        <taxon>Apostasioideae</taxon>
        <taxon>Apostasia</taxon>
    </lineage>
</organism>
<evidence type="ECO:0000313" key="2">
    <source>
        <dbReference type="Proteomes" id="UP000236161"/>
    </source>
</evidence>
<dbReference type="Proteomes" id="UP000236161">
    <property type="component" value="Unassembled WGS sequence"/>
</dbReference>
<protein>
    <submittedName>
        <fullName evidence="1">Ribonuclease H protein</fullName>
        <ecNumber evidence="1">3.1.13.-</ecNumber>
    </submittedName>
</protein>
<keyword evidence="2" id="KW-1185">Reference proteome</keyword>
<dbReference type="AlphaFoldDB" id="A0A2I0ARL8"/>